<evidence type="ECO:0000259" key="5">
    <source>
        <dbReference type="PROSITE" id="PS50977"/>
    </source>
</evidence>
<dbReference type="FunFam" id="1.10.10.60:FF:000141">
    <property type="entry name" value="TetR family transcriptional regulator"/>
    <property type="match status" value="1"/>
</dbReference>
<protein>
    <submittedName>
        <fullName evidence="6">TetR/AcrR family transcriptional regulator</fullName>
    </submittedName>
</protein>
<dbReference type="SUPFAM" id="SSF46689">
    <property type="entry name" value="Homeodomain-like"/>
    <property type="match status" value="1"/>
</dbReference>
<dbReference type="Pfam" id="PF00440">
    <property type="entry name" value="TetR_N"/>
    <property type="match status" value="1"/>
</dbReference>
<organism evidence="6 7">
    <name type="scientific">Ferrimonas lipolytica</name>
    <dbReference type="NCBI Taxonomy" id="2724191"/>
    <lineage>
        <taxon>Bacteria</taxon>
        <taxon>Pseudomonadati</taxon>
        <taxon>Pseudomonadota</taxon>
        <taxon>Gammaproteobacteria</taxon>
        <taxon>Alteromonadales</taxon>
        <taxon>Ferrimonadaceae</taxon>
        <taxon>Ferrimonas</taxon>
    </lineage>
</organism>
<evidence type="ECO:0000256" key="4">
    <source>
        <dbReference type="PROSITE-ProRule" id="PRU00335"/>
    </source>
</evidence>
<name>A0A6H1UFV3_9GAMM</name>
<evidence type="ECO:0000313" key="7">
    <source>
        <dbReference type="Proteomes" id="UP000501602"/>
    </source>
</evidence>
<accession>A0A6H1UFV3</accession>
<dbReference type="GO" id="GO:0000976">
    <property type="term" value="F:transcription cis-regulatory region binding"/>
    <property type="evidence" value="ECO:0007669"/>
    <property type="project" value="TreeGrafter"/>
</dbReference>
<dbReference type="PROSITE" id="PS50977">
    <property type="entry name" value="HTH_TETR_2"/>
    <property type="match status" value="1"/>
</dbReference>
<dbReference type="InterPro" id="IPR001647">
    <property type="entry name" value="HTH_TetR"/>
</dbReference>
<feature type="DNA-binding region" description="H-T-H motif" evidence="4">
    <location>
        <begin position="33"/>
        <end position="52"/>
    </location>
</feature>
<dbReference type="GO" id="GO:0003700">
    <property type="term" value="F:DNA-binding transcription factor activity"/>
    <property type="evidence" value="ECO:0007669"/>
    <property type="project" value="TreeGrafter"/>
</dbReference>
<keyword evidence="7" id="KW-1185">Reference proteome</keyword>
<reference evidence="6 7" key="1">
    <citation type="submission" date="2020-04" db="EMBL/GenBank/DDBJ databases">
        <title>Ferrimonas sp. S7 isolated from sea water.</title>
        <authorList>
            <person name="Bae S.S."/>
            <person name="Baek K."/>
        </authorList>
    </citation>
    <scope>NUCLEOTIDE SEQUENCE [LARGE SCALE GENOMIC DNA]</scope>
    <source>
        <strain evidence="6 7">S7</strain>
    </source>
</reference>
<evidence type="ECO:0000313" key="6">
    <source>
        <dbReference type="EMBL" id="QIZ77096.1"/>
    </source>
</evidence>
<feature type="domain" description="HTH tetR-type" evidence="5">
    <location>
        <begin position="10"/>
        <end position="70"/>
    </location>
</feature>
<dbReference type="InterPro" id="IPR050109">
    <property type="entry name" value="HTH-type_TetR-like_transc_reg"/>
</dbReference>
<evidence type="ECO:0000256" key="3">
    <source>
        <dbReference type="ARBA" id="ARBA00023163"/>
    </source>
</evidence>
<dbReference type="PANTHER" id="PTHR30055:SF234">
    <property type="entry name" value="HTH-TYPE TRANSCRIPTIONAL REGULATOR BETI"/>
    <property type="match status" value="1"/>
</dbReference>
<dbReference type="EMBL" id="CP051180">
    <property type="protein sequence ID" value="QIZ77096.1"/>
    <property type="molecule type" value="Genomic_DNA"/>
</dbReference>
<evidence type="ECO:0000256" key="1">
    <source>
        <dbReference type="ARBA" id="ARBA00023015"/>
    </source>
</evidence>
<dbReference type="InterPro" id="IPR039536">
    <property type="entry name" value="TetR_C_Proteobacteria"/>
</dbReference>
<dbReference type="KEGG" id="fes:HER31_09540"/>
<dbReference type="RefSeq" id="WP_168660357.1">
    <property type="nucleotide sequence ID" value="NZ_CP051180.1"/>
</dbReference>
<dbReference type="InterPro" id="IPR009057">
    <property type="entry name" value="Homeodomain-like_sf"/>
</dbReference>
<dbReference type="Pfam" id="PF14246">
    <property type="entry name" value="TetR_C_7"/>
    <property type="match status" value="1"/>
</dbReference>
<dbReference type="Proteomes" id="UP000501602">
    <property type="component" value="Chromosome"/>
</dbReference>
<dbReference type="Gene3D" id="1.10.357.10">
    <property type="entry name" value="Tetracycline Repressor, domain 2"/>
    <property type="match status" value="1"/>
</dbReference>
<dbReference type="AlphaFoldDB" id="A0A6H1UFV3"/>
<gene>
    <name evidence="6" type="ORF">HER31_09540</name>
</gene>
<sequence>MEVKRNIRSEQKRKQIVDAAGDLFISNGYFETSMDDIAQRADVSKQTVYAHFGSKDDLFTYCVEHRCAEIEIDRFDFTSAKDAAQQLLTFCLRVSEVMQSAEALYVLRLCISQADSHPQLSKSFYTAGPGRFAQILCDGLSQLALLPQWNIDCPQMAAEQLMVLTKGMVGIRRELGVGGNESDPKRIERVTRAVEMFVNNYRTE</sequence>
<evidence type="ECO:0000256" key="2">
    <source>
        <dbReference type="ARBA" id="ARBA00023125"/>
    </source>
</evidence>
<keyword evidence="2 4" id="KW-0238">DNA-binding</keyword>
<dbReference type="Gene3D" id="1.10.10.60">
    <property type="entry name" value="Homeodomain-like"/>
    <property type="match status" value="1"/>
</dbReference>
<proteinExistence type="predicted"/>
<keyword evidence="1" id="KW-0805">Transcription regulation</keyword>
<dbReference type="PANTHER" id="PTHR30055">
    <property type="entry name" value="HTH-TYPE TRANSCRIPTIONAL REGULATOR RUTR"/>
    <property type="match status" value="1"/>
</dbReference>
<keyword evidence="3" id="KW-0804">Transcription</keyword>
<dbReference type="PRINTS" id="PR00455">
    <property type="entry name" value="HTHTETR"/>
</dbReference>